<comment type="caution">
    <text evidence="1">The sequence shown here is derived from an EMBL/GenBank/DDBJ whole genome shotgun (WGS) entry which is preliminary data.</text>
</comment>
<evidence type="ECO:0000313" key="2">
    <source>
        <dbReference type="Proteomes" id="UP000838756"/>
    </source>
</evidence>
<reference evidence="1" key="1">
    <citation type="submission" date="2022-03" db="EMBL/GenBank/DDBJ databases">
        <authorList>
            <person name="Lindestad O."/>
        </authorList>
    </citation>
    <scope>NUCLEOTIDE SEQUENCE</scope>
</reference>
<gene>
    <name evidence="1" type="primary">jg8119</name>
    <name evidence="1" type="ORF">PAEG_LOCUS18819</name>
</gene>
<keyword evidence="2" id="KW-1185">Reference proteome</keyword>
<dbReference type="EMBL" id="CAKXAJ010025664">
    <property type="protein sequence ID" value="CAH2242547.1"/>
    <property type="molecule type" value="Genomic_DNA"/>
</dbReference>
<dbReference type="Proteomes" id="UP000838756">
    <property type="component" value="Unassembled WGS sequence"/>
</dbReference>
<accession>A0A8S4RW36</accession>
<evidence type="ECO:0000313" key="1">
    <source>
        <dbReference type="EMBL" id="CAH2242547.1"/>
    </source>
</evidence>
<name>A0A8S4RW36_9NEOP</name>
<dbReference type="AlphaFoldDB" id="A0A8S4RW36"/>
<protein>
    <submittedName>
        <fullName evidence="1">Jg8119 protein</fullName>
    </submittedName>
</protein>
<dbReference type="OrthoDB" id="6765465at2759"/>
<proteinExistence type="predicted"/>
<organism evidence="1 2">
    <name type="scientific">Pararge aegeria aegeria</name>
    <dbReference type="NCBI Taxonomy" id="348720"/>
    <lineage>
        <taxon>Eukaryota</taxon>
        <taxon>Metazoa</taxon>
        <taxon>Ecdysozoa</taxon>
        <taxon>Arthropoda</taxon>
        <taxon>Hexapoda</taxon>
        <taxon>Insecta</taxon>
        <taxon>Pterygota</taxon>
        <taxon>Neoptera</taxon>
        <taxon>Endopterygota</taxon>
        <taxon>Lepidoptera</taxon>
        <taxon>Glossata</taxon>
        <taxon>Ditrysia</taxon>
        <taxon>Papilionoidea</taxon>
        <taxon>Nymphalidae</taxon>
        <taxon>Satyrinae</taxon>
        <taxon>Satyrini</taxon>
        <taxon>Parargina</taxon>
        <taxon>Pararge</taxon>
    </lineage>
</organism>
<sequence length="192" mass="21310">MEDFCSRESCISLFIAFSGGVLKVPGTALTEFGDLDKVPLCRVCLGLAPLAGRLRECSRDPVTRRLVGTSLGFSGYAGCLMPVGQSLECFYLVRDRTLLRCGAGGECCESRGRHTTIASILRKLQEGYQPPVFRGFSSRYFGHIARRDGDNLEKIVVTSKVEENRPRGRTRFVGRIQSALSRHQSAYCFKRC</sequence>